<dbReference type="Proteomes" id="UP001597337">
    <property type="component" value="Unassembled WGS sequence"/>
</dbReference>
<feature type="compositionally biased region" description="Polar residues" evidence="1">
    <location>
        <begin position="142"/>
        <end position="169"/>
    </location>
</feature>
<reference evidence="4" key="1">
    <citation type="journal article" date="2019" name="Int. J. Syst. Evol. Microbiol.">
        <title>The Global Catalogue of Microorganisms (GCM) 10K type strain sequencing project: providing services to taxonomists for standard genome sequencing and annotation.</title>
        <authorList>
            <consortium name="The Broad Institute Genomics Platform"/>
            <consortium name="The Broad Institute Genome Sequencing Center for Infectious Disease"/>
            <person name="Wu L."/>
            <person name="Ma J."/>
        </authorList>
    </citation>
    <scope>NUCLEOTIDE SEQUENCE [LARGE SCALE GENOMIC DNA]</scope>
    <source>
        <strain evidence="4">KACC 12597</strain>
    </source>
</reference>
<proteinExistence type="predicted"/>
<dbReference type="PANTHER" id="PTHR35813">
    <property type="entry name" value="INNER MEMBRANE PROTEIN YBAN"/>
    <property type="match status" value="1"/>
</dbReference>
<name>A0ABW4Y506_9GAMM</name>
<dbReference type="EMBL" id="JBHUHX010000004">
    <property type="protein sequence ID" value="MFD2110650.1"/>
    <property type="molecule type" value="Genomic_DNA"/>
</dbReference>
<keyword evidence="4" id="KW-1185">Reference proteome</keyword>
<keyword evidence="2" id="KW-1133">Transmembrane helix</keyword>
<comment type="caution">
    <text evidence="3">The sequence shown here is derived from an EMBL/GenBank/DDBJ whole genome shotgun (WGS) entry which is preliminary data.</text>
</comment>
<evidence type="ECO:0000256" key="1">
    <source>
        <dbReference type="SAM" id="MobiDB-lite"/>
    </source>
</evidence>
<gene>
    <name evidence="3" type="ORF">ACFSJC_02200</name>
</gene>
<evidence type="ECO:0000256" key="2">
    <source>
        <dbReference type="SAM" id="Phobius"/>
    </source>
</evidence>
<accession>A0ABW4Y506</accession>
<feature type="transmembrane region" description="Helical" evidence="2">
    <location>
        <begin position="115"/>
        <end position="132"/>
    </location>
</feature>
<dbReference type="Pfam" id="PF04304">
    <property type="entry name" value="DUF454"/>
    <property type="match status" value="1"/>
</dbReference>
<sequence length="169" mass="18760">MQADKQPLESKHAHISPKRRMVYNLLAWLCFGLGFVGILVPLMPTTVFWICAAWLWLRSRPQRVRFLVDHPRFGESIRRFLESGEICRTGKKAAIIGMSSSLLIWLVLVRPTWPIALLVGGILGLVALWIGTRPEGSPKAPAQTTVTLDPNAWSRNRAATNASPSNPPG</sequence>
<evidence type="ECO:0000313" key="4">
    <source>
        <dbReference type="Proteomes" id="UP001597337"/>
    </source>
</evidence>
<evidence type="ECO:0000313" key="3">
    <source>
        <dbReference type="EMBL" id="MFD2110650.1"/>
    </source>
</evidence>
<dbReference type="PANTHER" id="PTHR35813:SF1">
    <property type="entry name" value="INNER MEMBRANE PROTEIN YBAN"/>
    <property type="match status" value="1"/>
</dbReference>
<dbReference type="InterPro" id="IPR007401">
    <property type="entry name" value="DUF454"/>
</dbReference>
<dbReference type="RefSeq" id="WP_386022554.1">
    <property type="nucleotide sequence ID" value="NZ_JBHUHX010000004.1"/>
</dbReference>
<keyword evidence="2" id="KW-0812">Transmembrane</keyword>
<protein>
    <submittedName>
        <fullName evidence="3">YbaN family protein</fullName>
    </submittedName>
</protein>
<keyword evidence="2" id="KW-0472">Membrane</keyword>
<feature type="transmembrane region" description="Helical" evidence="2">
    <location>
        <begin position="25"/>
        <end position="57"/>
    </location>
</feature>
<organism evidence="3 4">
    <name type="scientific">Thiorhodococcus fuscus</name>
    <dbReference type="NCBI Taxonomy" id="527200"/>
    <lineage>
        <taxon>Bacteria</taxon>
        <taxon>Pseudomonadati</taxon>
        <taxon>Pseudomonadota</taxon>
        <taxon>Gammaproteobacteria</taxon>
        <taxon>Chromatiales</taxon>
        <taxon>Chromatiaceae</taxon>
        <taxon>Thiorhodococcus</taxon>
    </lineage>
</organism>
<feature type="region of interest" description="Disordered" evidence="1">
    <location>
        <begin position="135"/>
        <end position="169"/>
    </location>
</feature>